<evidence type="ECO:0000313" key="2">
    <source>
        <dbReference type="Proteomes" id="UP000428328"/>
    </source>
</evidence>
<keyword evidence="2" id="KW-1185">Reference proteome</keyword>
<evidence type="ECO:0000313" key="1">
    <source>
        <dbReference type="EMBL" id="QGY38751.1"/>
    </source>
</evidence>
<reference evidence="1 2" key="1">
    <citation type="submission" date="2019-11" db="EMBL/GenBank/DDBJ databases">
        <authorList>
            <person name="Zheng R.K."/>
            <person name="Sun C.M."/>
        </authorList>
    </citation>
    <scope>NUCLEOTIDE SEQUENCE [LARGE SCALE GENOMIC DNA]</scope>
    <source>
        <strain evidence="1 2">SRB007</strain>
    </source>
</reference>
<gene>
    <name evidence="1" type="ORF">GM415_00875</name>
</gene>
<dbReference type="KEGG" id="psel:GM415_00875"/>
<organism evidence="1 2">
    <name type="scientific">Pseudodesulfovibrio cashew</name>
    <dbReference type="NCBI Taxonomy" id="2678688"/>
    <lineage>
        <taxon>Bacteria</taxon>
        <taxon>Pseudomonadati</taxon>
        <taxon>Thermodesulfobacteriota</taxon>
        <taxon>Desulfovibrionia</taxon>
        <taxon>Desulfovibrionales</taxon>
        <taxon>Desulfovibrionaceae</taxon>
    </lineage>
</organism>
<dbReference type="Proteomes" id="UP000428328">
    <property type="component" value="Chromosome"/>
</dbReference>
<dbReference type="EMBL" id="CP046400">
    <property type="protein sequence ID" value="QGY38751.1"/>
    <property type="molecule type" value="Genomic_DNA"/>
</dbReference>
<protein>
    <submittedName>
        <fullName evidence="1">Uncharacterized protein</fullName>
    </submittedName>
</protein>
<accession>A0A6I6J9P4</accession>
<proteinExistence type="predicted"/>
<dbReference type="RefSeq" id="WP_158945857.1">
    <property type="nucleotide sequence ID" value="NZ_CP046400.1"/>
</dbReference>
<dbReference type="AlphaFoldDB" id="A0A6I6J9P4"/>
<name>A0A6I6J9P4_9BACT</name>
<sequence length="107" mass="12120">MWKTTLVGMAVVRNFAFSPTHIFRFLLIASKEKHFFTVERIPWSDDSKEKLRRIFIGQSVRRNGAGGPFGAVSLAIGPNKRHSPVPNLRENRFGLPPLIRMQGGRFG</sequence>